<dbReference type="Gene3D" id="3.80.10.10">
    <property type="entry name" value="Ribonuclease Inhibitor"/>
    <property type="match status" value="4"/>
</dbReference>
<dbReference type="Pfam" id="PF13516">
    <property type="entry name" value="LRR_6"/>
    <property type="match status" value="2"/>
</dbReference>
<dbReference type="EMBL" id="MK072517">
    <property type="protein sequence ID" value="AYV86864.1"/>
    <property type="molecule type" value="Genomic_DNA"/>
</dbReference>
<dbReference type="InterPro" id="IPR001611">
    <property type="entry name" value="Leu-rich_rpt"/>
</dbReference>
<feature type="compositionally biased region" description="Basic and acidic residues" evidence="1">
    <location>
        <begin position="622"/>
        <end position="638"/>
    </location>
</feature>
<feature type="region of interest" description="Disordered" evidence="1">
    <location>
        <begin position="622"/>
        <end position="661"/>
    </location>
</feature>
<dbReference type="InterPro" id="IPR032675">
    <property type="entry name" value="LRR_dom_sf"/>
</dbReference>
<accession>A0A3G5AJI1</accession>
<sequence>MTDFYRDEASVIQDVSRLISFDTSEQELKPVITRIALCVHREYMDLLEWNKAISDSNAESLLTSPMSSSISKLTLHLPSMKSKTRRPDKPLNQVAYICFSMLHPEMDMSVEVNQKWAKIKYCQMISKLKLYLHSLVAKEVVKVSAAEIVRNELKYCALKRNPIAYEVKEPKAMPVVESSVEELQPFFDFLKLNQGVDNTTEFKRGVVYSDGRMDLCKQVVGPTSIGILMDSLDHNNFIRHFLLGNNIIGNSGAQEIAKHIMGTIETWYLAGNDIGAEGMDALSKAWIEEAEKYSFYTPSSASSIPTTALWLKRNPIKEMGMLHLSKFVGHVNCNLHTLDLDNCGLLDAGIGVLFQALIMNDKSLLKHLYLSANGLTPIGAEFISAYFEHVGKSNVSSSSSVSSLPSLLSSHTRGLNSLWLSVNRLGDEGMVILAKHLNKATSLQRLNVSSNRIESGGARELARAMCTNTTIQVLDLGMYTSTQDLGELPNRICDDGAIQFANMLKVNTTLRVLGVAHNAMSRLGMEALWSATACHPTLVHLEVAERGLKFIDHADSPHVLYKAHRERLESNIKEQYGETTTRNKFFKYHYSILRNPEGVKYISSIYRTRGFQSKEGKNMIKRWDDPRWTTRKPTEKHAPKVSVSSESLESFERSDSSQIPK</sequence>
<dbReference type="SMART" id="SM00368">
    <property type="entry name" value="LRR_RI"/>
    <property type="match status" value="7"/>
</dbReference>
<organism evidence="2">
    <name type="scientific">Sylvanvirus sp</name>
    <dbReference type="NCBI Taxonomy" id="2487774"/>
    <lineage>
        <taxon>Viruses</taxon>
    </lineage>
</organism>
<evidence type="ECO:0000313" key="2">
    <source>
        <dbReference type="EMBL" id="AYV86864.1"/>
    </source>
</evidence>
<protein>
    <recommendedName>
        <fullName evidence="3">Leucine-rich repeat protein</fullName>
    </recommendedName>
</protein>
<dbReference type="SUPFAM" id="SSF52047">
    <property type="entry name" value="RNI-like"/>
    <property type="match status" value="1"/>
</dbReference>
<gene>
    <name evidence="2" type="ORF">Sylvanvirus11_27</name>
</gene>
<dbReference type="PANTHER" id="PTHR24113">
    <property type="entry name" value="RAN GTPASE-ACTIVATING PROTEIN 1"/>
    <property type="match status" value="1"/>
</dbReference>
<name>A0A3G5AJI1_9VIRU</name>
<evidence type="ECO:0008006" key="3">
    <source>
        <dbReference type="Google" id="ProtNLM"/>
    </source>
</evidence>
<evidence type="ECO:0000256" key="1">
    <source>
        <dbReference type="SAM" id="MobiDB-lite"/>
    </source>
</evidence>
<dbReference type="PANTHER" id="PTHR24113:SF16">
    <property type="match status" value="1"/>
</dbReference>
<dbReference type="InterPro" id="IPR027038">
    <property type="entry name" value="RanGap"/>
</dbReference>
<reference evidence="2" key="1">
    <citation type="submission" date="2018-10" db="EMBL/GenBank/DDBJ databases">
        <title>Hidden diversity of soil giant viruses.</title>
        <authorList>
            <person name="Schulz F."/>
            <person name="Alteio L."/>
            <person name="Goudeau D."/>
            <person name="Ryan E.M."/>
            <person name="Malmstrom R.R."/>
            <person name="Blanchard J."/>
            <person name="Woyke T."/>
        </authorList>
    </citation>
    <scope>NUCLEOTIDE SEQUENCE</scope>
    <source>
        <strain evidence="2">SYV1</strain>
    </source>
</reference>
<proteinExistence type="predicted"/>
<dbReference type="GO" id="GO:0005096">
    <property type="term" value="F:GTPase activator activity"/>
    <property type="evidence" value="ECO:0007669"/>
    <property type="project" value="InterPro"/>
</dbReference>